<dbReference type="GeneID" id="117150883"/>
<dbReference type="InterPro" id="IPR002350">
    <property type="entry name" value="Kazal_dom"/>
</dbReference>
<accession>A0A6P8KXP4</accession>
<reference evidence="4" key="1">
    <citation type="submission" date="2025-08" db="UniProtKB">
        <authorList>
            <consortium name="RefSeq"/>
        </authorList>
    </citation>
    <scope>IDENTIFICATION</scope>
    <source>
        <strain evidence="4">Mau12</strain>
        <tissue evidence="4">Whole Body</tissue>
    </source>
</reference>
<dbReference type="Pfam" id="PF00050">
    <property type="entry name" value="Kazal_1"/>
    <property type="match status" value="1"/>
</dbReference>
<dbReference type="RefSeq" id="XP_033173908.1">
    <property type="nucleotide sequence ID" value="XM_033318017.1"/>
</dbReference>
<dbReference type="PROSITE" id="PS00282">
    <property type="entry name" value="KAZAL_1"/>
    <property type="match status" value="1"/>
</dbReference>
<feature type="signal peptide" evidence="1">
    <location>
        <begin position="1"/>
        <end position="20"/>
    </location>
</feature>
<dbReference type="CDD" id="cd00104">
    <property type="entry name" value="KAZAL_FS"/>
    <property type="match status" value="1"/>
</dbReference>
<feature type="domain" description="Kazal-like" evidence="2">
    <location>
        <begin position="18"/>
        <end position="66"/>
    </location>
</feature>
<keyword evidence="1" id="KW-0732">Signal</keyword>
<feature type="chain" id="PRO_5027729567" evidence="1">
    <location>
        <begin position="21"/>
        <end position="66"/>
    </location>
</feature>
<dbReference type="Gene3D" id="3.30.60.30">
    <property type="match status" value="1"/>
</dbReference>
<gene>
    <name evidence="4" type="primary">LOC117150883</name>
</gene>
<protein>
    <submittedName>
        <fullName evidence="4">Uncharacterized protein LOC117150883</fullName>
    </submittedName>
</protein>
<organism evidence="3 4">
    <name type="scientific">Drosophila mauritiana</name>
    <name type="common">Fruit fly</name>
    <dbReference type="NCBI Taxonomy" id="7226"/>
    <lineage>
        <taxon>Eukaryota</taxon>
        <taxon>Metazoa</taxon>
        <taxon>Ecdysozoa</taxon>
        <taxon>Arthropoda</taxon>
        <taxon>Hexapoda</taxon>
        <taxon>Insecta</taxon>
        <taxon>Pterygota</taxon>
        <taxon>Neoptera</taxon>
        <taxon>Endopterygota</taxon>
        <taxon>Diptera</taxon>
        <taxon>Brachycera</taxon>
        <taxon>Muscomorpha</taxon>
        <taxon>Ephydroidea</taxon>
        <taxon>Drosophilidae</taxon>
        <taxon>Drosophila</taxon>
        <taxon>Sophophora</taxon>
    </lineage>
</organism>
<name>A0A6P8KXP4_DROMA</name>
<evidence type="ECO:0000259" key="2">
    <source>
        <dbReference type="PROSITE" id="PS51465"/>
    </source>
</evidence>
<dbReference type="Proteomes" id="UP000515162">
    <property type="component" value="Chromosome 2L"/>
</dbReference>
<dbReference type="SUPFAM" id="SSF100895">
    <property type="entry name" value="Kazal-type serine protease inhibitors"/>
    <property type="match status" value="1"/>
</dbReference>
<dbReference type="AlphaFoldDB" id="A0A6P8KXP4"/>
<evidence type="ECO:0000256" key="1">
    <source>
        <dbReference type="SAM" id="SignalP"/>
    </source>
</evidence>
<sequence>MRYLLFIGFFLFALLTLSVGQEFCHCNLILQPLCASDSKTYNNYCEFKCEVRSGNPIKVVTWKKCQ</sequence>
<evidence type="ECO:0000313" key="3">
    <source>
        <dbReference type="Proteomes" id="UP000515162"/>
    </source>
</evidence>
<evidence type="ECO:0000313" key="4">
    <source>
        <dbReference type="RefSeq" id="XP_033173908.1"/>
    </source>
</evidence>
<dbReference type="SMART" id="SM00280">
    <property type="entry name" value="KAZAL"/>
    <property type="match status" value="1"/>
</dbReference>
<keyword evidence="3" id="KW-1185">Reference proteome</keyword>
<dbReference type="InterPro" id="IPR036058">
    <property type="entry name" value="Kazal_dom_sf"/>
</dbReference>
<proteinExistence type="predicted"/>
<dbReference type="PROSITE" id="PS51465">
    <property type="entry name" value="KAZAL_2"/>
    <property type="match status" value="1"/>
</dbReference>